<protein>
    <recommendedName>
        <fullName evidence="3">Carboxylic ester hydrolase</fullName>
        <ecNumber evidence="3">3.1.1.-</ecNumber>
    </recommendedName>
</protein>
<evidence type="ECO:0000256" key="1">
    <source>
        <dbReference type="ARBA" id="ARBA00005964"/>
    </source>
</evidence>
<keyword evidence="6" id="KW-1185">Reference proteome</keyword>
<dbReference type="Pfam" id="PF00135">
    <property type="entry name" value="COesterase"/>
    <property type="match status" value="1"/>
</dbReference>
<sequence length="582" mass="62322">MKSIFNAAVSALLVANAASQSLPQVDLGYETHQAITYNNVSQTYSFNNIRFAQPPVGDLRFAAPVPPTGRNPVVQNGSFSPICPQALPGWSAIGNAFTRAFAAGNASSFNYTAAVAAASAAAATAAPYMPSPQETEDCLFLDVVVPKKIFDNANNMRKRQTGMGGAPVLVWIYGGGYVAGSKQQGGVYNPSGLINASMANGGQGIIYVAMNYRLGALGWLSGPSFQQQGGVSNAALYDQRLAIEWVKSNIHLFGGDPNQVTLMGESAGGGSIMHQITAYGGQKPVSFQRAIPQSPGWLPVSSQYPQENVTMTFLRNLNVSTLAEARNSSSTAVVGANLLTVYNSQYGSYSFGPVVDGIFVPTQPGLALLTNTSYAKNIQIMAGHNTNEGPGFTPPFVRTDEELAAFLKTSFPAIQQPVINYILQVLYPPVYDGTYPWTSDIDRTIDLITEQIFTCNTNYLARAYGNKTYNYEFAVPPATHGLDILSTFYQGQGSNLTQSLYAPVANAMQTYITNFAMTGSPNRPGLSSASGAVPNFPMQGDNATEMVFNYHVEGTSVTPDIRVGRDPTSNPRCAFWQKGLYL</sequence>
<organism evidence="5 6">
    <name type="scientific">Knufia obscura</name>
    <dbReference type="NCBI Taxonomy" id="1635080"/>
    <lineage>
        <taxon>Eukaryota</taxon>
        <taxon>Fungi</taxon>
        <taxon>Dikarya</taxon>
        <taxon>Ascomycota</taxon>
        <taxon>Pezizomycotina</taxon>
        <taxon>Eurotiomycetes</taxon>
        <taxon>Chaetothyriomycetidae</taxon>
        <taxon>Chaetothyriales</taxon>
        <taxon>Trichomeriaceae</taxon>
        <taxon>Knufia</taxon>
    </lineage>
</organism>
<name>A0ABR0RTN6_9EURO</name>
<reference evidence="5 6" key="1">
    <citation type="journal article" date="2023" name="Res Sq">
        <title>Genomic and morphological characterization of Knufia obscura isolated from the Mars 2020 spacecraft assembly facility.</title>
        <authorList>
            <person name="Chander A.M."/>
            <person name="Teixeira M.M."/>
            <person name="Singh N.K."/>
            <person name="Williams M.P."/>
            <person name="Parker C.W."/>
            <person name="Leo P."/>
            <person name="Stajich J.E."/>
            <person name="Torok T."/>
            <person name="Tighe S."/>
            <person name="Mason C.E."/>
            <person name="Venkateswaran K."/>
        </authorList>
    </citation>
    <scope>NUCLEOTIDE SEQUENCE [LARGE SCALE GENOMIC DNA]</scope>
    <source>
        <strain evidence="5 6">CCFEE 5817</strain>
    </source>
</reference>
<comment type="caution">
    <text evidence="5">The sequence shown here is derived from an EMBL/GenBank/DDBJ whole genome shotgun (WGS) entry which is preliminary data.</text>
</comment>
<dbReference type="InterPro" id="IPR019819">
    <property type="entry name" value="Carboxylesterase_B_CS"/>
</dbReference>
<evidence type="ECO:0000313" key="6">
    <source>
        <dbReference type="Proteomes" id="UP001334248"/>
    </source>
</evidence>
<evidence type="ECO:0000259" key="4">
    <source>
        <dbReference type="Pfam" id="PF00135"/>
    </source>
</evidence>
<evidence type="ECO:0000256" key="2">
    <source>
        <dbReference type="ARBA" id="ARBA00022801"/>
    </source>
</evidence>
<feature type="domain" description="Carboxylesterase type B" evidence="4">
    <location>
        <begin position="39"/>
        <end position="543"/>
    </location>
</feature>
<proteinExistence type="inferred from homology"/>
<dbReference type="EC" id="3.1.1.-" evidence="3"/>
<dbReference type="PROSITE" id="PS00122">
    <property type="entry name" value="CARBOXYLESTERASE_B_1"/>
    <property type="match status" value="1"/>
</dbReference>
<feature type="signal peptide" evidence="3">
    <location>
        <begin position="1"/>
        <end position="19"/>
    </location>
</feature>
<dbReference type="InterPro" id="IPR050309">
    <property type="entry name" value="Type-B_Carboxylest/Lipase"/>
</dbReference>
<keyword evidence="3" id="KW-0732">Signal</keyword>
<dbReference type="GeneID" id="89998100"/>
<evidence type="ECO:0000313" key="5">
    <source>
        <dbReference type="EMBL" id="KAK5943643.1"/>
    </source>
</evidence>
<keyword evidence="2 3" id="KW-0378">Hydrolase</keyword>
<accession>A0ABR0RTN6</accession>
<dbReference type="RefSeq" id="XP_064731733.1">
    <property type="nucleotide sequence ID" value="XM_064873075.1"/>
</dbReference>
<evidence type="ECO:0000256" key="3">
    <source>
        <dbReference type="RuleBase" id="RU361235"/>
    </source>
</evidence>
<gene>
    <name evidence="5" type="ORF">PMZ80_004651</name>
</gene>
<dbReference type="Proteomes" id="UP001334248">
    <property type="component" value="Unassembled WGS sequence"/>
</dbReference>
<dbReference type="PROSITE" id="PS00941">
    <property type="entry name" value="CARBOXYLESTERASE_B_2"/>
    <property type="match status" value="1"/>
</dbReference>
<dbReference type="EMBL" id="JAVHJV010000004">
    <property type="protein sequence ID" value="KAK5943643.1"/>
    <property type="molecule type" value="Genomic_DNA"/>
</dbReference>
<feature type="chain" id="PRO_5044968413" description="Carboxylic ester hydrolase" evidence="3">
    <location>
        <begin position="20"/>
        <end position="582"/>
    </location>
</feature>
<dbReference type="InterPro" id="IPR002018">
    <property type="entry name" value="CarbesteraseB"/>
</dbReference>
<comment type="similarity">
    <text evidence="1 3">Belongs to the type-B carboxylesterase/lipase family.</text>
</comment>
<dbReference type="SUPFAM" id="SSF53474">
    <property type="entry name" value="alpha/beta-Hydrolases"/>
    <property type="match status" value="1"/>
</dbReference>
<dbReference type="Gene3D" id="3.40.50.1820">
    <property type="entry name" value="alpha/beta hydrolase"/>
    <property type="match status" value="1"/>
</dbReference>
<dbReference type="InterPro" id="IPR029058">
    <property type="entry name" value="AB_hydrolase_fold"/>
</dbReference>
<dbReference type="InterPro" id="IPR019826">
    <property type="entry name" value="Carboxylesterase_B_AS"/>
</dbReference>
<dbReference type="PANTHER" id="PTHR11559">
    <property type="entry name" value="CARBOXYLESTERASE"/>
    <property type="match status" value="1"/>
</dbReference>